<evidence type="ECO:0000256" key="6">
    <source>
        <dbReference type="ARBA" id="ARBA00022490"/>
    </source>
</evidence>
<dbReference type="PhylomeDB" id="A0A0G4ET65"/>
<evidence type="ECO:0000256" key="1">
    <source>
        <dbReference type="ARBA" id="ARBA00001273"/>
    </source>
</evidence>
<evidence type="ECO:0000256" key="8">
    <source>
        <dbReference type="ARBA" id="ARBA00022801"/>
    </source>
</evidence>
<dbReference type="Proteomes" id="UP000041254">
    <property type="component" value="Unassembled WGS sequence"/>
</dbReference>
<comment type="pathway">
    <text evidence="3">Carbohydrate biosynthesis; Calvin cycle.</text>
</comment>
<reference evidence="13 14" key="1">
    <citation type="submission" date="2014-11" db="EMBL/GenBank/DDBJ databases">
        <authorList>
            <person name="Zhu J."/>
            <person name="Qi W."/>
            <person name="Song R."/>
        </authorList>
    </citation>
    <scope>NUCLEOTIDE SEQUENCE [LARGE SCALE GENOMIC DNA]</scope>
</reference>
<dbReference type="GO" id="GO:0005986">
    <property type="term" value="P:sucrose biosynthetic process"/>
    <property type="evidence" value="ECO:0007669"/>
    <property type="project" value="TreeGrafter"/>
</dbReference>
<dbReference type="Gene3D" id="3.30.540.10">
    <property type="entry name" value="Fructose-1,6-Bisphosphatase, subunit A, domain 1"/>
    <property type="match status" value="1"/>
</dbReference>
<comment type="catalytic activity">
    <reaction evidence="1">
        <text>beta-D-fructose 1,6-bisphosphate + H2O = beta-D-fructose 6-phosphate + phosphate</text>
        <dbReference type="Rhea" id="RHEA:11064"/>
        <dbReference type="ChEBI" id="CHEBI:15377"/>
        <dbReference type="ChEBI" id="CHEBI:32966"/>
        <dbReference type="ChEBI" id="CHEBI:43474"/>
        <dbReference type="ChEBI" id="CHEBI:57634"/>
        <dbReference type="EC" id="3.1.3.11"/>
    </reaction>
</comment>
<accession>A0A0G4ET65</accession>
<dbReference type="InterPro" id="IPR044015">
    <property type="entry name" value="FBPase_C_dom"/>
</dbReference>
<dbReference type="GO" id="GO:0005737">
    <property type="term" value="C:cytoplasm"/>
    <property type="evidence" value="ECO:0007669"/>
    <property type="project" value="TreeGrafter"/>
</dbReference>
<dbReference type="PANTHER" id="PTHR11556">
    <property type="entry name" value="FRUCTOSE-1,6-BISPHOSPHATASE-RELATED"/>
    <property type="match status" value="1"/>
</dbReference>
<dbReference type="VEuPathDB" id="CryptoDB:Vbra_13114"/>
<dbReference type="AlphaFoldDB" id="A0A0G4ET65"/>
<dbReference type="SUPFAM" id="SSF56655">
    <property type="entry name" value="Carbohydrate phosphatase"/>
    <property type="match status" value="1"/>
</dbReference>
<dbReference type="GO" id="GO:0006000">
    <property type="term" value="P:fructose metabolic process"/>
    <property type="evidence" value="ECO:0007669"/>
    <property type="project" value="TreeGrafter"/>
</dbReference>
<dbReference type="PIRSF" id="PIRSF500210">
    <property type="entry name" value="FBPtase"/>
    <property type="match status" value="1"/>
</dbReference>
<sequence length="319" mass="34316">MASAGGPALEDGLKVVKDPELESLLGTFAKACKDIARALSTSLVTSVGTSNKFGDVQLTVDVIADKIMFAEAEKCGLVKAAASEEEPELKELVEGGRYVVCWDPLDGSSIVDCNWTVGTIIAIWKIGANGFEWKGKDSLIGVTGRQQVASMLAVYGPRATLLVTGNNIAPQEYTLQAADQWILSRPTTSIAPSGAKIFAPANLRANQDSVAYRKLIEYWLEKRYTLRYTGGLVPDVYQLFVKGQGVFCNPASDKAPAKLRLVFECAPIAFLIEAAGGKTTVGGEKSVLDVAIEKMEHRLPMCCGTAEEVDRFEAFLKAN</sequence>
<dbReference type="CDD" id="cd00354">
    <property type="entry name" value="FBPase"/>
    <property type="match status" value="1"/>
</dbReference>
<evidence type="ECO:0000259" key="11">
    <source>
        <dbReference type="Pfam" id="PF00316"/>
    </source>
</evidence>
<dbReference type="GO" id="GO:0042132">
    <property type="term" value="F:fructose 1,6-bisphosphate 1-phosphatase activity"/>
    <property type="evidence" value="ECO:0007669"/>
    <property type="project" value="UniProtKB-EC"/>
</dbReference>
<evidence type="ECO:0000256" key="5">
    <source>
        <dbReference type="ARBA" id="ARBA00013093"/>
    </source>
</evidence>
<dbReference type="Gene3D" id="3.40.190.80">
    <property type="match status" value="1"/>
</dbReference>
<dbReference type="HAMAP" id="MF_01855">
    <property type="entry name" value="FBPase_class1"/>
    <property type="match status" value="1"/>
</dbReference>
<dbReference type="PRINTS" id="PR01958">
    <property type="entry name" value="S17BPHPHTASE"/>
</dbReference>
<dbReference type="PANTHER" id="PTHR11556:SF35">
    <property type="entry name" value="SEDOHEPTULOSE-1,7-BISPHOSPHATASE, CHLOROPLASTIC"/>
    <property type="match status" value="1"/>
</dbReference>
<evidence type="ECO:0000313" key="13">
    <source>
        <dbReference type="EMBL" id="CEM01484.1"/>
    </source>
</evidence>
<gene>
    <name evidence="13" type="ORF">Vbra_13114</name>
</gene>
<evidence type="ECO:0000256" key="7">
    <source>
        <dbReference type="ARBA" id="ARBA00022723"/>
    </source>
</evidence>
<dbReference type="PIRSF" id="PIRSF000904">
    <property type="entry name" value="FBPtase_SBPase"/>
    <property type="match status" value="1"/>
</dbReference>
<feature type="domain" description="Fructose-1-6-bisphosphatase class 1 C-terminal" evidence="12">
    <location>
        <begin position="193"/>
        <end position="316"/>
    </location>
</feature>
<dbReference type="Pfam" id="PF18913">
    <property type="entry name" value="FBPase_C"/>
    <property type="match status" value="1"/>
</dbReference>
<dbReference type="GO" id="GO:0006094">
    <property type="term" value="P:gluconeogenesis"/>
    <property type="evidence" value="ECO:0007669"/>
    <property type="project" value="TreeGrafter"/>
</dbReference>
<feature type="domain" description="Fructose-1-6-bisphosphatase class I N-terminal" evidence="11">
    <location>
        <begin position="20"/>
        <end position="184"/>
    </location>
</feature>
<keyword evidence="10" id="KW-0119">Carbohydrate metabolism</keyword>
<dbReference type="InterPro" id="IPR028343">
    <property type="entry name" value="FBPtase"/>
</dbReference>
<dbReference type="InterPro" id="IPR023079">
    <property type="entry name" value="SBPase"/>
</dbReference>
<dbReference type="InterPro" id="IPR020548">
    <property type="entry name" value="Fructose_bisphosphatase_AS"/>
</dbReference>
<dbReference type="Pfam" id="PF00316">
    <property type="entry name" value="FBPase"/>
    <property type="match status" value="1"/>
</dbReference>
<keyword evidence="7" id="KW-0479">Metal-binding</keyword>
<evidence type="ECO:0000256" key="9">
    <source>
        <dbReference type="ARBA" id="ARBA00022842"/>
    </source>
</evidence>
<organism evidence="13 14">
    <name type="scientific">Vitrella brassicaformis (strain CCMP3155)</name>
    <dbReference type="NCBI Taxonomy" id="1169540"/>
    <lineage>
        <taxon>Eukaryota</taxon>
        <taxon>Sar</taxon>
        <taxon>Alveolata</taxon>
        <taxon>Colpodellida</taxon>
        <taxon>Vitrellaceae</taxon>
        <taxon>Vitrella</taxon>
    </lineage>
</organism>
<dbReference type="EMBL" id="CDMY01000305">
    <property type="protein sequence ID" value="CEM01484.1"/>
    <property type="molecule type" value="Genomic_DNA"/>
</dbReference>
<dbReference type="PROSITE" id="PS00124">
    <property type="entry name" value="FBPASE"/>
    <property type="match status" value="1"/>
</dbReference>
<evidence type="ECO:0000313" key="14">
    <source>
        <dbReference type="Proteomes" id="UP000041254"/>
    </source>
</evidence>
<dbReference type="EC" id="3.1.3.11" evidence="5"/>
<dbReference type="GO" id="GO:0006002">
    <property type="term" value="P:fructose 6-phosphate metabolic process"/>
    <property type="evidence" value="ECO:0007669"/>
    <property type="project" value="TreeGrafter"/>
</dbReference>
<keyword evidence="6" id="KW-0963">Cytoplasm</keyword>
<name>A0A0G4ET65_VITBC</name>
<keyword evidence="9" id="KW-0460">Magnesium</keyword>
<dbReference type="InterPro" id="IPR033391">
    <property type="entry name" value="FBPase_N"/>
</dbReference>
<keyword evidence="8" id="KW-0378">Hydrolase</keyword>
<proteinExistence type="inferred from homology"/>
<dbReference type="OrthoDB" id="10256725at2759"/>
<protein>
    <recommendedName>
        <fullName evidence="5">fructose-bisphosphatase</fullName>
        <ecNumber evidence="5">3.1.3.11</ecNumber>
    </recommendedName>
</protein>
<comment type="cofactor">
    <cofactor evidence="2">
        <name>Mg(2+)</name>
        <dbReference type="ChEBI" id="CHEBI:18420"/>
    </cofactor>
</comment>
<dbReference type="GO" id="GO:0030388">
    <property type="term" value="P:fructose 1,6-bisphosphate metabolic process"/>
    <property type="evidence" value="ECO:0007669"/>
    <property type="project" value="TreeGrafter"/>
</dbReference>
<evidence type="ECO:0000256" key="2">
    <source>
        <dbReference type="ARBA" id="ARBA00001946"/>
    </source>
</evidence>
<comment type="similarity">
    <text evidence="4">Belongs to the FBPase class 1 family.</text>
</comment>
<dbReference type="InParanoid" id="A0A0G4ET65"/>
<dbReference type="InterPro" id="IPR000146">
    <property type="entry name" value="FBPase_class-1"/>
</dbReference>
<dbReference type="STRING" id="1169540.A0A0G4ET65"/>
<dbReference type="OMA" id="PNWTVGT"/>
<keyword evidence="14" id="KW-1185">Reference proteome</keyword>
<evidence type="ECO:0000256" key="10">
    <source>
        <dbReference type="ARBA" id="ARBA00023277"/>
    </source>
</evidence>
<evidence type="ECO:0000256" key="4">
    <source>
        <dbReference type="ARBA" id="ARBA00010941"/>
    </source>
</evidence>
<evidence type="ECO:0000256" key="3">
    <source>
        <dbReference type="ARBA" id="ARBA00005215"/>
    </source>
</evidence>
<dbReference type="GO" id="GO:0046872">
    <property type="term" value="F:metal ion binding"/>
    <property type="evidence" value="ECO:0007669"/>
    <property type="project" value="UniProtKB-KW"/>
</dbReference>
<evidence type="ECO:0000259" key="12">
    <source>
        <dbReference type="Pfam" id="PF18913"/>
    </source>
</evidence>